<keyword evidence="2" id="KW-1185">Reference proteome</keyword>
<dbReference type="InterPro" id="IPR029063">
    <property type="entry name" value="SAM-dependent_MTases_sf"/>
</dbReference>
<dbReference type="OrthoDB" id="10308950at2759"/>
<evidence type="ECO:0000313" key="2">
    <source>
        <dbReference type="Proteomes" id="UP001165082"/>
    </source>
</evidence>
<proteinExistence type="predicted"/>
<protein>
    <submittedName>
        <fullName evidence="1">Uncharacterized protein</fullName>
    </submittedName>
</protein>
<organism evidence="1 2">
    <name type="scientific">Triparma retinervis</name>
    <dbReference type="NCBI Taxonomy" id="2557542"/>
    <lineage>
        <taxon>Eukaryota</taxon>
        <taxon>Sar</taxon>
        <taxon>Stramenopiles</taxon>
        <taxon>Ochrophyta</taxon>
        <taxon>Bolidophyceae</taxon>
        <taxon>Parmales</taxon>
        <taxon>Triparmaceae</taxon>
        <taxon>Triparma</taxon>
    </lineage>
</organism>
<sequence length="244" mass="27968">MICPKEQYIGSRDVKDHISLDKHTPPFMGSACECWIVREAQDVLNHLMDSSMVAMEWSTGSGSGWFLRRVKALYTVEDNVEWMEAAASVVKSKYPWNADKWTYITHAIPGKLNGHTPERVNSDYVKALEKEIMPVYSKPFDFISVDGRERVACLKEAMKPGMLKTDYGIFMLDNSERKYYDVSAVPSHWLVVSFQHFFDETTIWMACPSKTDENCVRARKEIHETLGLAKEHVGGRYTERMGPV</sequence>
<reference evidence="1" key="1">
    <citation type="submission" date="2022-07" db="EMBL/GenBank/DDBJ databases">
        <title>Genome analysis of Parmales, a sister group of diatoms, reveals the evolutionary specialization of diatoms from phago-mixotrophs to photoautotrophs.</title>
        <authorList>
            <person name="Ban H."/>
            <person name="Sato S."/>
            <person name="Yoshikawa S."/>
            <person name="Kazumasa Y."/>
            <person name="Nakamura Y."/>
            <person name="Ichinomiya M."/>
            <person name="Saitoh K."/>
            <person name="Sato N."/>
            <person name="Blanc-Mathieu R."/>
            <person name="Endo H."/>
            <person name="Kuwata A."/>
            <person name="Ogata H."/>
        </authorList>
    </citation>
    <scope>NUCLEOTIDE SEQUENCE</scope>
</reference>
<comment type="caution">
    <text evidence="1">The sequence shown here is derived from an EMBL/GenBank/DDBJ whole genome shotgun (WGS) entry which is preliminary data.</text>
</comment>
<gene>
    <name evidence="1" type="ORF">TrRE_jg10449</name>
</gene>
<dbReference type="AlphaFoldDB" id="A0A9W7E269"/>
<dbReference type="EMBL" id="BRXZ01005054">
    <property type="protein sequence ID" value="GMH59443.1"/>
    <property type="molecule type" value="Genomic_DNA"/>
</dbReference>
<accession>A0A9W7E269</accession>
<name>A0A9W7E269_9STRA</name>
<evidence type="ECO:0000313" key="1">
    <source>
        <dbReference type="EMBL" id="GMH59443.1"/>
    </source>
</evidence>
<dbReference type="Gene3D" id="3.40.50.150">
    <property type="entry name" value="Vaccinia Virus protein VP39"/>
    <property type="match status" value="1"/>
</dbReference>
<dbReference type="Proteomes" id="UP001165082">
    <property type="component" value="Unassembled WGS sequence"/>
</dbReference>